<feature type="binding site" evidence="7">
    <location>
        <position position="84"/>
    </location>
    <ligand>
        <name>substrate</name>
    </ligand>
</feature>
<comment type="caution">
    <text evidence="8">The sequence shown here is derived from an EMBL/GenBank/DDBJ whole genome shotgun (WGS) entry which is preliminary data.</text>
</comment>
<keyword evidence="4 5" id="KW-0413">Isomerase</keyword>
<keyword evidence="9" id="KW-1185">Reference proteome</keyword>
<dbReference type="CDD" id="cd09020">
    <property type="entry name" value="D-hex-6-P-epi_like"/>
    <property type="match status" value="1"/>
</dbReference>
<evidence type="ECO:0000313" key="9">
    <source>
        <dbReference type="Proteomes" id="UP000076154"/>
    </source>
</evidence>
<evidence type="ECO:0000313" key="8">
    <source>
        <dbReference type="EMBL" id="RDB28892.1"/>
    </source>
</evidence>
<evidence type="ECO:0000256" key="7">
    <source>
        <dbReference type="PIRSR" id="PIRSR016020-2"/>
    </source>
</evidence>
<dbReference type="InterPro" id="IPR014718">
    <property type="entry name" value="GH-type_carb-bd"/>
</dbReference>
<dbReference type="InterPro" id="IPR011013">
    <property type="entry name" value="Gal_mutarotase_sf_dom"/>
</dbReference>
<evidence type="ECO:0000256" key="6">
    <source>
        <dbReference type="PIRSR" id="PIRSR016020-1"/>
    </source>
</evidence>
<comment type="similarity">
    <text evidence="2 5">Belongs to the glucose-6-phosphate 1-epimerase family.</text>
</comment>
<dbReference type="SUPFAM" id="SSF74650">
    <property type="entry name" value="Galactose mutarotase-like"/>
    <property type="match status" value="1"/>
</dbReference>
<comment type="function">
    <text evidence="5">Catalyzes the interconversion between the alpha and beta anomers from at least three hexose 6-phosphate sugars (Glc6P, Gal6P, and Man6P).</text>
</comment>
<evidence type="ECO:0000256" key="3">
    <source>
        <dbReference type="ARBA" id="ARBA00012083"/>
    </source>
</evidence>
<evidence type="ECO:0000256" key="5">
    <source>
        <dbReference type="PIRNR" id="PIRNR016020"/>
    </source>
</evidence>
<reference evidence="8" key="1">
    <citation type="submission" date="2018-04" db="EMBL/GenBank/DDBJ databases">
        <title>Whole genome sequencing of Hypsizygus marmoreus.</title>
        <authorList>
            <person name="Choi I.-G."/>
            <person name="Min B."/>
            <person name="Kim J.-G."/>
            <person name="Kim S."/>
            <person name="Oh Y.-L."/>
            <person name="Kong W.-S."/>
            <person name="Park H."/>
            <person name="Jeong J."/>
            <person name="Song E.-S."/>
        </authorList>
    </citation>
    <scope>NUCLEOTIDE SEQUENCE [LARGE SCALE GENOMIC DNA]</scope>
    <source>
        <strain evidence="8">51987-8</strain>
    </source>
</reference>
<evidence type="ECO:0000256" key="4">
    <source>
        <dbReference type="ARBA" id="ARBA00023235"/>
    </source>
</evidence>
<dbReference type="EC" id="5.1.3.15" evidence="3 5"/>
<comment type="catalytic activity">
    <reaction evidence="1">
        <text>alpha-D-glucose 6-phosphate = beta-D-glucose 6-phosphate</text>
        <dbReference type="Rhea" id="RHEA:16249"/>
        <dbReference type="ChEBI" id="CHEBI:58225"/>
        <dbReference type="ChEBI" id="CHEBI:58247"/>
        <dbReference type="EC" id="5.1.3.15"/>
    </reaction>
</comment>
<dbReference type="GO" id="GO:0005737">
    <property type="term" value="C:cytoplasm"/>
    <property type="evidence" value="ECO:0007669"/>
    <property type="project" value="TreeGrafter"/>
</dbReference>
<evidence type="ECO:0000256" key="2">
    <source>
        <dbReference type="ARBA" id="ARBA00005866"/>
    </source>
</evidence>
<dbReference type="GO" id="GO:0005975">
    <property type="term" value="P:carbohydrate metabolic process"/>
    <property type="evidence" value="ECO:0007669"/>
    <property type="project" value="InterPro"/>
</dbReference>
<dbReference type="Pfam" id="PF01263">
    <property type="entry name" value="Aldose_epim"/>
    <property type="match status" value="1"/>
</dbReference>
<sequence length="304" mass="34017">MPLEKLQDRVLLKHPKDSSAEILFYGATVISWKSGSTKNPDPLERLFVSSKAALDGSKPVRGGIPIVFPCFGAPIHLEHAKLGQHGFARSEVWQWDGTVMDNEAGVSIKLTLEPTEKIKRVYDRPFHLSYVVTLAEHQLSTDLHLKNSSTSTTFPPDVLEFQALLHNYIRAPAEQVLVTPLQQLSYYDKTESTEQGRASAKVEQRAAVDVKKATDSVYENAPQKYEITWPGGGIEIRTKNFKDVVVWNPQVGGSKIVDMEDGGWERYVCVEPGFVRGFVKLEPGKTWIGQQVMTVIAEERRLAL</sequence>
<proteinExistence type="inferred from homology"/>
<evidence type="ECO:0000256" key="1">
    <source>
        <dbReference type="ARBA" id="ARBA00001096"/>
    </source>
</evidence>
<feature type="active site" evidence="6">
    <location>
        <position position="271"/>
    </location>
</feature>
<dbReference type="STRING" id="39966.A0A369K5P4"/>
<dbReference type="Gene3D" id="2.70.98.10">
    <property type="match status" value="1"/>
</dbReference>
<organism evidence="8 9">
    <name type="scientific">Hypsizygus marmoreus</name>
    <name type="common">White beech mushroom</name>
    <name type="synonym">Agaricus marmoreus</name>
    <dbReference type="NCBI Taxonomy" id="39966"/>
    <lineage>
        <taxon>Eukaryota</taxon>
        <taxon>Fungi</taxon>
        <taxon>Dikarya</taxon>
        <taxon>Basidiomycota</taxon>
        <taxon>Agaricomycotina</taxon>
        <taxon>Agaricomycetes</taxon>
        <taxon>Agaricomycetidae</taxon>
        <taxon>Agaricales</taxon>
        <taxon>Tricholomatineae</taxon>
        <taxon>Lyophyllaceae</taxon>
        <taxon>Hypsizygus</taxon>
    </lineage>
</organism>
<dbReference type="InParanoid" id="A0A369K5P4"/>
<dbReference type="GO" id="GO:0030246">
    <property type="term" value="F:carbohydrate binding"/>
    <property type="evidence" value="ECO:0007669"/>
    <property type="project" value="UniProtKB-UniRule"/>
</dbReference>
<dbReference type="InterPro" id="IPR008183">
    <property type="entry name" value="Aldose_1/G6P_1-epimerase"/>
</dbReference>
<gene>
    <name evidence="8" type="primary">YMR099C</name>
    <name evidence="8" type="ORF">Hypma_015512</name>
</gene>
<dbReference type="AlphaFoldDB" id="A0A369K5P4"/>
<dbReference type="InterPro" id="IPR025532">
    <property type="entry name" value="G6P_1-epimerase"/>
</dbReference>
<feature type="binding site" evidence="7">
    <location>
        <position position="89"/>
    </location>
    <ligand>
        <name>substrate</name>
    </ligand>
</feature>
<dbReference type="EMBL" id="LUEZ02000010">
    <property type="protein sequence ID" value="RDB28892.1"/>
    <property type="molecule type" value="Genomic_DNA"/>
</dbReference>
<dbReference type="GO" id="GO:0047938">
    <property type="term" value="F:glucose-6-phosphate 1-epimerase activity"/>
    <property type="evidence" value="ECO:0007669"/>
    <property type="project" value="UniProtKB-UniRule"/>
</dbReference>
<feature type="active site" evidence="6">
    <location>
        <position position="166"/>
    </location>
</feature>
<dbReference type="OrthoDB" id="1659429at2759"/>
<dbReference type="PANTHER" id="PTHR11122">
    <property type="entry name" value="APOSPORY-ASSOCIATED PROTEIN C-RELATED"/>
    <property type="match status" value="1"/>
</dbReference>
<feature type="binding site" evidence="7">
    <location>
        <position position="61"/>
    </location>
    <ligand>
        <name>substrate</name>
    </ligand>
</feature>
<dbReference type="PANTHER" id="PTHR11122:SF13">
    <property type="entry name" value="GLUCOSE-6-PHOSPHATE 1-EPIMERASE"/>
    <property type="match status" value="1"/>
</dbReference>
<dbReference type="Proteomes" id="UP000076154">
    <property type="component" value="Unassembled WGS sequence"/>
</dbReference>
<dbReference type="PIRSF" id="PIRSF016020">
    <property type="entry name" value="PHexose_mutarotase"/>
    <property type="match status" value="1"/>
</dbReference>
<name>A0A369K5P4_HYPMA</name>
<protein>
    <recommendedName>
        <fullName evidence="3 5">Glucose-6-phosphate 1-epimerase</fullName>
        <ecNumber evidence="3 5">5.1.3.15</ecNumber>
    </recommendedName>
</protein>
<accession>A0A369K5P4</accession>